<keyword evidence="2" id="KW-0378">Hydrolase</keyword>
<evidence type="ECO:0000256" key="4">
    <source>
        <dbReference type="RuleBase" id="RU003679"/>
    </source>
</evidence>
<proteinExistence type="inferred from homology"/>
<evidence type="ECO:0000259" key="6">
    <source>
        <dbReference type="Pfam" id="PF01301"/>
    </source>
</evidence>
<dbReference type="InterPro" id="IPR026283">
    <property type="entry name" value="B-gal_1-like"/>
</dbReference>
<dbReference type="PRINTS" id="PR00742">
    <property type="entry name" value="GLHYDRLASE35"/>
</dbReference>
<dbReference type="SUPFAM" id="SSF51445">
    <property type="entry name" value="(Trans)glycosidases"/>
    <property type="match status" value="1"/>
</dbReference>
<dbReference type="EnsemblMetazoa" id="CJA06544.1">
    <property type="protein sequence ID" value="CJA06544.1"/>
    <property type="gene ID" value="WBGene00125748"/>
</dbReference>
<dbReference type="InterPro" id="IPR017853">
    <property type="entry name" value="GH"/>
</dbReference>
<evidence type="ECO:0000259" key="7">
    <source>
        <dbReference type="Pfam" id="PF21317"/>
    </source>
</evidence>
<dbReference type="Gene3D" id="2.60.120.260">
    <property type="entry name" value="Galactose-binding domain-like"/>
    <property type="match status" value="2"/>
</dbReference>
<evidence type="ECO:0000256" key="2">
    <source>
        <dbReference type="ARBA" id="ARBA00022801"/>
    </source>
</evidence>
<evidence type="ECO:0000256" key="3">
    <source>
        <dbReference type="ARBA" id="ARBA00023295"/>
    </source>
</evidence>
<dbReference type="PIRSF" id="PIRSF006336">
    <property type="entry name" value="B-gal"/>
    <property type="match status" value="1"/>
</dbReference>
<keyword evidence="10" id="KW-1185">Reference proteome</keyword>
<dbReference type="PANTHER" id="PTHR23421">
    <property type="entry name" value="BETA-GALACTOSIDASE RELATED"/>
    <property type="match status" value="1"/>
</dbReference>
<evidence type="ECO:0000259" key="8">
    <source>
        <dbReference type="Pfam" id="PF21467"/>
    </source>
</evidence>
<name>A0A8R1HN07_CAEJA</name>
<feature type="signal peptide" evidence="5">
    <location>
        <begin position="1"/>
        <end position="19"/>
    </location>
</feature>
<sequence>MSGMVSLIALFSIFLGVYGKDSSPSFKIDTVNSQFLLDGDPFQYLAGEIHYFRIPHQKWSDRLRRVAALGLNTITVPVPWNFHQFDQDETPQFSGDMDLVKFIKTAEANKLYTIIRIGPYISAEWDNGGLPWWLIRNTKINKYRSSDAAFMEEVTQWWTHLLPKLWPLMRRNGGPIIMVQIEHFYGALGICDQTYLANLAKMAKQHLGDDVVLFTVDPPVVRFMRCGVLENVLPTIEMVPSAVQGEVQSWFGLQKAFMTGAPAVASQFVINPFKLWGKRVNDTYDNSVIVATADIAWKLNASISFHMAHGGTNFGYWNGAVGAYPVTTSYDSFAPVSEAGDVNNLFLMIRNWVSKLPGQPFPPTIPISLPRTAYPDVTLTVFDTISGFILGTNPECWKTPETPRTAEYIRHGFGYVYYNTTVIDCGTLYIPQFADNAYIFLNHDFVGALYQNFASEHNNTIDVQGCLNQPNSLEIIIEITGRANDGYPVISRGIQSNVYMHNVTLENWVSCQVPIETFELSHLRNYENADAQKQVIDSFLAEKSDGADVVDQPSVFIGNLHIKSEPTDTFLDVRGWGKGVVTINQYNIGRYWSSVGPQQTLFVPSEFLHKGTNLIMFYEFEGATTACTPSSCTAKFSNAPIFDY</sequence>
<comment type="similarity">
    <text evidence="1 4">Belongs to the glycosyl hydrolase 35 family.</text>
</comment>
<dbReference type="InterPro" id="IPR048913">
    <property type="entry name" value="BetaGal_gal-bd"/>
</dbReference>
<keyword evidence="5" id="KW-0732">Signal</keyword>
<dbReference type="Gene3D" id="3.20.20.80">
    <property type="entry name" value="Glycosidases"/>
    <property type="match status" value="1"/>
</dbReference>
<dbReference type="InterPro" id="IPR048912">
    <property type="entry name" value="BetaGal1-like_ABD1"/>
</dbReference>
<evidence type="ECO:0000313" key="9">
    <source>
        <dbReference type="EnsemblMetazoa" id="CJA06544.1"/>
    </source>
</evidence>
<feature type="domain" description="Beta-galactosidase 1-like first all-beta" evidence="7">
    <location>
        <begin position="403"/>
        <end position="511"/>
    </location>
</feature>
<dbReference type="FunFam" id="2.60.120.260:FF:000148">
    <property type="entry name" value="Beta-galactosidase, putative"/>
    <property type="match status" value="1"/>
</dbReference>
<accession>A0A8R1HN07</accession>
<dbReference type="Pfam" id="PF21317">
    <property type="entry name" value="BetaGal_ABD_1"/>
    <property type="match status" value="1"/>
</dbReference>
<dbReference type="SUPFAM" id="SSF49785">
    <property type="entry name" value="Galactose-binding domain-like"/>
    <property type="match status" value="1"/>
</dbReference>
<keyword evidence="3" id="KW-0326">Glycosidase</keyword>
<protein>
    <submittedName>
        <fullName evidence="9">Glyco_hydro_35 domain-containing protein</fullName>
    </submittedName>
</protein>
<feature type="domain" description="Beta-galactosidase galactose-binding" evidence="8">
    <location>
        <begin position="555"/>
        <end position="613"/>
    </location>
</feature>
<reference evidence="10" key="1">
    <citation type="submission" date="2010-08" db="EMBL/GenBank/DDBJ databases">
        <authorList>
            <consortium name="Caenorhabditis japonica Sequencing Consortium"/>
            <person name="Wilson R.K."/>
        </authorList>
    </citation>
    <scope>NUCLEOTIDE SEQUENCE [LARGE SCALE GENOMIC DNA]</scope>
    <source>
        <strain evidence="10">DF5081</strain>
    </source>
</reference>
<evidence type="ECO:0000256" key="5">
    <source>
        <dbReference type="SAM" id="SignalP"/>
    </source>
</evidence>
<reference evidence="9" key="2">
    <citation type="submission" date="2022-06" db="UniProtKB">
        <authorList>
            <consortium name="EnsemblMetazoa"/>
        </authorList>
    </citation>
    <scope>IDENTIFICATION</scope>
    <source>
        <strain evidence="9">DF5081</strain>
    </source>
</reference>
<dbReference type="Proteomes" id="UP000005237">
    <property type="component" value="Unassembled WGS sequence"/>
</dbReference>
<evidence type="ECO:0000313" key="10">
    <source>
        <dbReference type="Proteomes" id="UP000005237"/>
    </source>
</evidence>
<dbReference type="AlphaFoldDB" id="A0A8R1HN07"/>
<dbReference type="InterPro" id="IPR031330">
    <property type="entry name" value="Gly_Hdrlase_35_cat"/>
</dbReference>
<evidence type="ECO:0000256" key="1">
    <source>
        <dbReference type="ARBA" id="ARBA00009809"/>
    </source>
</evidence>
<feature type="chain" id="PRO_5035861302" evidence="5">
    <location>
        <begin position="20"/>
        <end position="644"/>
    </location>
</feature>
<dbReference type="GO" id="GO:0005975">
    <property type="term" value="P:carbohydrate metabolic process"/>
    <property type="evidence" value="ECO:0007669"/>
    <property type="project" value="InterPro"/>
</dbReference>
<dbReference type="InterPro" id="IPR001944">
    <property type="entry name" value="Glycoside_Hdrlase_35"/>
</dbReference>
<feature type="domain" description="Glycoside hydrolase 35 catalytic" evidence="6">
    <location>
        <begin position="34"/>
        <end position="355"/>
    </location>
</feature>
<organism evidence="9 10">
    <name type="scientific">Caenorhabditis japonica</name>
    <dbReference type="NCBI Taxonomy" id="281687"/>
    <lineage>
        <taxon>Eukaryota</taxon>
        <taxon>Metazoa</taxon>
        <taxon>Ecdysozoa</taxon>
        <taxon>Nematoda</taxon>
        <taxon>Chromadorea</taxon>
        <taxon>Rhabditida</taxon>
        <taxon>Rhabditina</taxon>
        <taxon>Rhabditomorpha</taxon>
        <taxon>Rhabditoidea</taxon>
        <taxon>Rhabditidae</taxon>
        <taxon>Peloderinae</taxon>
        <taxon>Caenorhabditis</taxon>
    </lineage>
</organism>
<dbReference type="Pfam" id="PF21467">
    <property type="entry name" value="BetaGal_gal-bd"/>
    <property type="match status" value="1"/>
</dbReference>
<dbReference type="GO" id="GO:0004565">
    <property type="term" value="F:beta-galactosidase activity"/>
    <property type="evidence" value="ECO:0007669"/>
    <property type="project" value="InterPro"/>
</dbReference>
<dbReference type="OMA" id="WWLIRNT"/>
<dbReference type="Pfam" id="PF01301">
    <property type="entry name" value="Glyco_hydro_35"/>
    <property type="match status" value="1"/>
</dbReference>
<dbReference type="InterPro" id="IPR008979">
    <property type="entry name" value="Galactose-bd-like_sf"/>
</dbReference>